<dbReference type="STRING" id="1801677.A2365_03040"/>
<dbReference type="AlphaFoldDB" id="A0A1G2ENQ7"/>
<dbReference type="GO" id="GO:0046961">
    <property type="term" value="F:proton-transporting ATPase activity, rotational mechanism"/>
    <property type="evidence" value="ECO:0007669"/>
    <property type="project" value="InterPro"/>
</dbReference>
<evidence type="ECO:0000256" key="1">
    <source>
        <dbReference type="ARBA" id="ARBA00010148"/>
    </source>
</evidence>
<evidence type="ECO:0008006" key="6">
    <source>
        <dbReference type="Google" id="ProtNLM"/>
    </source>
</evidence>
<dbReference type="InterPro" id="IPR036906">
    <property type="entry name" value="ATPase_V1_fsu_sf"/>
</dbReference>
<dbReference type="Gene3D" id="3.40.50.10580">
    <property type="entry name" value="ATPase, V1 complex, subunit F"/>
    <property type="match status" value="1"/>
</dbReference>
<gene>
    <name evidence="4" type="ORF">A2365_03040</name>
</gene>
<dbReference type="Pfam" id="PF01990">
    <property type="entry name" value="ATP-synt_F"/>
    <property type="match status" value="1"/>
</dbReference>
<evidence type="ECO:0000313" key="4">
    <source>
        <dbReference type="EMBL" id="OGZ27425.1"/>
    </source>
</evidence>
<reference evidence="4 5" key="1">
    <citation type="journal article" date="2016" name="Nat. Commun.">
        <title>Thousands of microbial genomes shed light on interconnected biogeochemical processes in an aquifer system.</title>
        <authorList>
            <person name="Anantharaman K."/>
            <person name="Brown C.T."/>
            <person name="Hug L.A."/>
            <person name="Sharon I."/>
            <person name="Castelle C.J."/>
            <person name="Probst A.J."/>
            <person name="Thomas B.C."/>
            <person name="Singh A."/>
            <person name="Wilkins M.J."/>
            <person name="Karaoz U."/>
            <person name="Brodie E.L."/>
            <person name="Williams K.H."/>
            <person name="Hubbard S.S."/>
            <person name="Banfield J.F."/>
        </authorList>
    </citation>
    <scope>NUCLEOTIDE SEQUENCE [LARGE SCALE GENOMIC DNA]</scope>
</reference>
<protein>
    <recommendedName>
        <fullName evidence="6">V-type ATP synthase subunit F</fullName>
    </recommendedName>
</protein>
<name>A0A1G2ENQ7_9BACT</name>
<dbReference type="EMBL" id="MHMM01000006">
    <property type="protein sequence ID" value="OGZ27425.1"/>
    <property type="molecule type" value="Genomic_DNA"/>
</dbReference>
<dbReference type="SUPFAM" id="SSF159468">
    <property type="entry name" value="AtpF-like"/>
    <property type="match status" value="1"/>
</dbReference>
<evidence type="ECO:0000256" key="2">
    <source>
        <dbReference type="ARBA" id="ARBA00022448"/>
    </source>
</evidence>
<proteinExistence type="inferred from homology"/>
<dbReference type="InterPro" id="IPR008218">
    <property type="entry name" value="ATPase_V1-cplx_f_g_su"/>
</dbReference>
<sequence>MKKIGVIGEKKSILIFNSLGVDALGVDTEEEFRKIKSRLEEYAIIFITEDIQEKYQKEVEDLYSRTLPAVLIIPGAKKSSEAGKNSLKKIIERALGSELNI</sequence>
<organism evidence="4 5">
    <name type="scientific">Candidatus Nealsonbacteria bacterium RIFOXYB1_FULL_40_15</name>
    <dbReference type="NCBI Taxonomy" id="1801677"/>
    <lineage>
        <taxon>Bacteria</taxon>
        <taxon>Candidatus Nealsoniibacteriota</taxon>
    </lineage>
</organism>
<comment type="similarity">
    <text evidence="1">Belongs to the V-ATPase F subunit family.</text>
</comment>
<dbReference type="Proteomes" id="UP000177740">
    <property type="component" value="Unassembled WGS sequence"/>
</dbReference>
<accession>A0A1G2ENQ7</accession>
<evidence type="ECO:0000313" key="5">
    <source>
        <dbReference type="Proteomes" id="UP000177740"/>
    </source>
</evidence>
<keyword evidence="2" id="KW-0813">Transport</keyword>
<evidence type="ECO:0000256" key="3">
    <source>
        <dbReference type="ARBA" id="ARBA00023065"/>
    </source>
</evidence>
<comment type="caution">
    <text evidence="4">The sequence shown here is derived from an EMBL/GenBank/DDBJ whole genome shotgun (WGS) entry which is preliminary data.</text>
</comment>
<keyword evidence="3" id="KW-0406">Ion transport</keyword>